<dbReference type="PANTHER" id="PTHR46797">
    <property type="entry name" value="HTH-TYPE TRANSCRIPTIONAL REGULATOR"/>
    <property type="match status" value="1"/>
</dbReference>
<feature type="transmembrane region" description="Helical" evidence="2">
    <location>
        <begin position="92"/>
        <end position="116"/>
    </location>
</feature>
<evidence type="ECO:0000256" key="1">
    <source>
        <dbReference type="ARBA" id="ARBA00023125"/>
    </source>
</evidence>
<name>A0AB39U7G7_9BIFI</name>
<dbReference type="GO" id="GO:0003700">
    <property type="term" value="F:DNA-binding transcription factor activity"/>
    <property type="evidence" value="ECO:0007669"/>
    <property type="project" value="TreeGrafter"/>
</dbReference>
<keyword evidence="2" id="KW-0472">Membrane</keyword>
<dbReference type="InterPro" id="IPR010982">
    <property type="entry name" value="Lambda_DNA-bd_dom_sf"/>
</dbReference>
<evidence type="ECO:0000256" key="2">
    <source>
        <dbReference type="SAM" id="Phobius"/>
    </source>
</evidence>
<evidence type="ECO:0000259" key="3">
    <source>
        <dbReference type="PROSITE" id="PS50943"/>
    </source>
</evidence>
<sequence length="174" mass="20051">MNTTNIRALRRQRGWTQERLAAQSGVTVRTIQRLESGEDASLETLRLVAMALDVNIQDLFQNIESADKEEEIMDLDAERIRQMRKRSAQGGLYRKIMIFGFIFAMIALGAALSPVFDGNEPLFHVLALAWCVLWILGFSAIKAIRNLWMEPELDRKYPLTVGMDLDRHHNMKRY</sequence>
<accession>A0AB39U7G7</accession>
<feature type="domain" description="HTH cro/C1-type" evidence="3">
    <location>
        <begin position="6"/>
        <end position="59"/>
    </location>
</feature>
<dbReference type="PROSITE" id="PS50943">
    <property type="entry name" value="HTH_CROC1"/>
    <property type="match status" value="1"/>
</dbReference>
<dbReference type="SMART" id="SM00530">
    <property type="entry name" value="HTH_XRE"/>
    <property type="match status" value="1"/>
</dbReference>
<dbReference type="KEGG" id="baqk:QN215_01560"/>
<dbReference type="InterPro" id="IPR050807">
    <property type="entry name" value="TransReg_Diox_bact_type"/>
</dbReference>
<gene>
    <name evidence="4" type="ORF">QN215_01560</name>
</gene>
<evidence type="ECO:0000313" key="4">
    <source>
        <dbReference type="EMBL" id="XDS44851.1"/>
    </source>
</evidence>
<proteinExistence type="predicted"/>
<keyword evidence="2" id="KW-1133">Transmembrane helix</keyword>
<feature type="transmembrane region" description="Helical" evidence="2">
    <location>
        <begin position="122"/>
        <end position="141"/>
    </location>
</feature>
<reference evidence="4" key="1">
    <citation type="submission" date="2023-07" db="EMBL/GenBank/DDBJ databases">
        <title>Bifidobacterium aquikefiriaerophilum sp. nov. and Bifidobacterium eccum sp. nov., isolated from water kefir.</title>
        <authorList>
            <person name="Breselge S."/>
            <person name="Bellassi P."/>
            <person name="Barcenilla C."/>
            <person name="Alvarez-Ordonez A."/>
            <person name="Morelli L."/>
            <person name="Cotter P.D."/>
        </authorList>
    </citation>
    <scope>NUCLEOTIDE SEQUENCE</scope>
    <source>
        <strain evidence="4">WK041_4_12</strain>
    </source>
</reference>
<dbReference type="CDD" id="cd00093">
    <property type="entry name" value="HTH_XRE"/>
    <property type="match status" value="1"/>
</dbReference>
<organism evidence="4">
    <name type="scientific">Bifidobacterium aquikefiricola</name>
    <dbReference type="NCBI Taxonomy" id="3059038"/>
    <lineage>
        <taxon>Bacteria</taxon>
        <taxon>Bacillati</taxon>
        <taxon>Actinomycetota</taxon>
        <taxon>Actinomycetes</taxon>
        <taxon>Bifidobacteriales</taxon>
        <taxon>Bifidobacteriaceae</taxon>
        <taxon>Bifidobacterium</taxon>
    </lineage>
</organism>
<dbReference type="InterPro" id="IPR001387">
    <property type="entry name" value="Cro/C1-type_HTH"/>
</dbReference>
<dbReference type="PANTHER" id="PTHR46797:SF1">
    <property type="entry name" value="METHYLPHOSPHONATE SYNTHASE"/>
    <property type="match status" value="1"/>
</dbReference>
<dbReference type="Pfam" id="PF01381">
    <property type="entry name" value="HTH_3"/>
    <property type="match status" value="1"/>
</dbReference>
<dbReference type="AlphaFoldDB" id="A0AB39U7G7"/>
<keyword evidence="1" id="KW-0238">DNA-binding</keyword>
<dbReference type="EMBL" id="CP129674">
    <property type="protein sequence ID" value="XDS44851.1"/>
    <property type="molecule type" value="Genomic_DNA"/>
</dbReference>
<keyword evidence="2" id="KW-0812">Transmembrane</keyword>
<dbReference type="Gene3D" id="1.10.260.40">
    <property type="entry name" value="lambda repressor-like DNA-binding domains"/>
    <property type="match status" value="1"/>
</dbReference>
<dbReference type="GO" id="GO:0005829">
    <property type="term" value="C:cytosol"/>
    <property type="evidence" value="ECO:0007669"/>
    <property type="project" value="TreeGrafter"/>
</dbReference>
<dbReference type="SUPFAM" id="SSF47413">
    <property type="entry name" value="lambda repressor-like DNA-binding domains"/>
    <property type="match status" value="1"/>
</dbReference>
<protein>
    <submittedName>
        <fullName evidence="4">Helix-turn-helix transcriptional regulator</fullName>
    </submittedName>
</protein>
<dbReference type="GO" id="GO:0003677">
    <property type="term" value="F:DNA binding"/>
    <property type="evidence" value="ECO:0007669"/>
    <property type="project" value="UniProtKB-KW"/>
</dbReference>
<dbReference type="RefSeq" id="WP_369344397.1">
    <property type="nucleotide sequence ID" value="NZ_CP129674.1"/>
</dbReference>